<proteinExistence type="predicted"/>
<keyword evidence="1" id="KW-1133">Transmembrane helix</keyword>
<reference evidence="2 3" key="1">
    <citation type="submission" date="2020-12" db="EMBL/GenBank/DDBJ databases">
        <title>Metabolic potential, ecology and presence of endohyphal bacteria is reflected in genomic diversity of Mucoromycotina.</title>
        <authorList>
            <person name="Muszewska A."/>
            <person name="Okrasinska A."/>
            <person name="Steczkiewicz K."/>
            <person name="Drgas O."/>
            <person name="Orlowska M."/>
            <person name="Perlinska-Lenart U."/>
            <person name="Aleksandrzak-Piekarczyk T."/>
            <person name="Szatraj K."/>
            <person name="Zielenkiewicz U."/>
            <person name="Pilsyk S."/>
            <person name="Malc E."/>
            <person name="Mieczkowski P."/>
            <person name="Kruszewska J.S."/>
            <person name="Biernat P."/>
            <person name="Pawlowska J."/>
        </authorList>
    </citation>
    <scope>NUCLEOTIDE SEQUENCE [LARGE SCALE GENOMIC DNA]</scope>
    <source>
        <strain evidence="2 3">CBS 142.35</strain>
    </source>
</reference>
<feature type="transmembrane region" description="Helical" evidence="1">
    <location>
        <begin position="26"/>
        <end position="46"/>
    </location>
</feature>
<dbReference type="EMBL" id="JAEPRB010000009">
    <property type="protein sequence ID" value="KAG2227227.1"/>
    <property type="molecule type" value="Genomic_DNA"/>
</dbReference>
<feature type="transmembrane region" description="Helical" evidence="1">
    <location>
        <begin position="52"/>
        <end position="69"/>
    </location>
</feature>
<sequence>MDEYVYALEIDDYCRPIIVLYGYNDYYLVSLCFLLLEVSAEVSVIVVVDDDFVAGDGTEALGFLVRFNLHRRRRRRRRRRRLLLLLLHKQLDLHHIIYPHIDHDLVLLFLFDVADVSYNRKLLELMQDRWMLLRFVGIGLAVVVVRYNHKLVILVLSLMKHFVQSCSLYFVDKN</sequence>
<evidence type="ECO:0000313" key="2">
    <source>
        <dbReference type="EMBL" id="KAG2227227.1"/>
    </source>
</evidence>
<evidence type="ECO:0000256" key="1">
    <source>
        <dbReference type="SAM" id="Phobius"/>
    </source>
</evidence>
<comment type="caution">
    <text evidence="2">The sequence shown here is derived from an EMBL/GenBank/DDBJ whole genome shotgun (WGS) entry which is preliminary data.</text>
</comment>
<dbReference type="AlphaFoldDB" id="A0A8H7VQ45"/>
<protein>
    <submittedName>
        <fullName evidence="2">Uncharacterized protein</fullName>
    </submittedName>
</protein>
<feature type="transmembrane region" description="Helical" evidence="1">
    <location>
        <begin position="130"/>
        <end position="147"/>
    </location>
</feature>
<name>A0A8H7VQ45_9FUNG</name>
<keyword evidence="3" id="KW-1185">Reference proteome</keyword>
<evidence type="ECO:0000313" key="3">
    <source>
        <dbReference type="Proteomes" id="UP000646827"/>
    </source>
</evidence>
<dbReference type="Proteomes" id="UP000646827">
    <property type="component" value="Unassembled WGS sequence"/>
</dbReference>
<keyword evidence="1" id="KW-0812">Transmembrane</keyword>
<organism evidence="2 3">
    <name type="scientific">Circinella minor</name>
    <dbReference type="NCBI Taxonomy" id="1195481"/>
    <lineage>
        <taxon>Eukaryota</taxon>
        <taxon>Fungi</taxon>
        <taxon>Fungi incertae sedis</taxon>
        <taxon>Mucoromycota</taxon>
        <taxon>Mucoromycotina</taxon>
        <taxon>Mucoromycetes</taxon>
        <taxon>Mucorales</taxon>
        <taxon>Lichtheimiaceae</taxon>
        <taxon>Circinella</taxon>
    </lineage>
</organism>
<keyword evidence="1" id="KW-0472">Membrane</keyword>
<gene>
    <name evidence="2" type="ORF">INT45_008471</name>
</gene>
<accession>A0A8H7VQ45</accession>